<organism evidence="1 2">
    <name type="scientific">Rhododendron molle</name>
    <name type="common">Chinese azalea</name>
    <name type="synonym">Azalea mollis</name>
    <dbReference type="NCBI Taxonomy" id="49168"/>
    <lineage>
        <taxon>Eukaryota</taxon>
        <taxon>Viridiplantae</taxon>
        <taxon>Streptophyta</taxon>
        <taxon>Embryophyta</taxon>
        <taxon>Tracheophyta</taxon>
        <taxon>Spermatophyta</taxon>
        <taxon>Magnoliopsida</taxon>
        <taxon>eudicotyledons</taxon>
        <taxon>Gunneridae</taxon>
        <taxon>Pentapetalae</taxon>
        <taxon>asterids</taxon>
        <taxon>Ericales</taxon>
        <taxon>Ericaceae</taxon>
        <taxon>Ericoideae</taxon>
        <taxon>Rhodoreae</taxon>
        <taxon>Rhododendron</taxon>
    </lineage>
</organism>
<proteinExistence type="predicted"/>
<comment type="caution">
    <text evidence="1">The sequence shown here is derived from an EMBL/GenBank/DDBJ whole genome shotgun (WGS) entry which is preliminary data.</text>
</comment>
<dbReference type="EMBL" id="CM046393">
    <property type="protein sequence ID" value="KAI8552416.1"/>
    <property type="molecule type" value="Genomic_DNA"/>
</dbReference>
<keyword evidence="2" id="KW-1185">Reference proteome</keyword>
<name>A0ACC0NGM6_RHOML</name>
<gene>
    <name evidence="1" type="ORF">RHMOL_Rhmol06G0265300</name>
</gene>
<evidence type="ECO:0000313" key="2">
    <source>
        <dbReference type="Proteomes" id="UP001062846"/>
    </source>
</evidence>
<sequence length="527" mass="57407">MAEVETLGILEEIEALVSDKLQVGLDDRRIQVEICTRLLHKFVEKHGDAMEVVYALSGWLKNNPSVYHIRLVSGPKLAEAKQDFDGSCSVHVYSVQACIPKDPAALWNAEYVQAEELFRQPPATDNCLRDNRLCRISNSFVKRSTEGTAASITVPQPTTAGMAGPSRSNPSNQNLSIPQPQQKKVQQSSPKVGLQPTHVVKDIKTESPVTEGHKQVAKGSSDKEKVPQLPANKKKGQNEKSTSGNGGSLANMWDRASTKPKPSTATTKTTIIIPNTTVSSAEAQICVHEAVEAADSDDDGEDFNFKRASNGEGSRKRRVVFDFSDEDDEFKDAVNLASPDPPKRKSFLDKQSSKSSVPEKNNFDIDKEKENKPKAKEDKIAEKAINQAPPRADSSLVSKGKTSEISSLEKVHSPIPENNAKDKVTNAAPTSPKRRKVMKTRIDERGREVTEVVWEGEEAETKADSHAVTKTENNSTNNTVNRAPAAKKSPAVGNTAPSNPGGKAGNKKAGNVKDPKQGNIMSFFKRV</sequence>
<accession>A0ACC0NGM6</accession>
<protein>
    <submittedName>
        <fullName evidence="1">Uncharacterized protein</fullName>
    </submittedName>
</protein>
<dbReference type="Proteomes" id="UP001062846">
    <property type="component" value="Chromosome 6"/>
</dbReference>
<evidence type="ECO:0000313" key="1">
    <source>
        <dbReference type="EMBL" id="KAI8552416.1"/>
    </source>
</evidence>
<reference evidence="1" key="1">
    <citation type="submission" date="2022-02" db="EMBL/GenBank/DDBJ databases">
        <title>Plant Genome Project.</title>
        <authorList>
            <person name="Zhang R.-G."/>
        </authorList>
    </citation>
    <scope>NUCLEOTIDE SEQUENCE</scope>
    <source>
        <strain evidence="1">AT1</strain>
    </source>
</reference>